<dbReference type="EMBL" id="JAFLCK010000017">
    <property type="protein sequence ID" value="MBN8661172.1"/>
    <property type="molecule type" value="Genomic_DNA"/>
</dbReference>
<organism evidence="9 10">
    <name type="scientific">Candidatus Obscuribacter phosphatis</name>
    <dbReference type="NCBI Taxonomy" id="1906157"/>
    <lineage>
        <taxon>Bacteria</taxon>
        <taxon>Bacillati</taxon>
        <taxon>Candidatus Melainabacteria</taxon>
        <taxon>Candidatus Obscuribacterales</taxon>
        <taxon>Candidatus Obscuribacteraceae</taxon>
        <taxon>Candidatus Obscuribacter</taxon>
    </lineage>
</organism>
<comment type="similarity">
    <text evidence="2 7">Belongs to the class-II pyridoxal-phosphate-dependent aminotransferase family.</text>
</comment>
<dbReference type="EC" id="2.3.1.29" evidence="9"/>
<accession>A0A8J7PNB3</accession>
<evidence type="ECO:0000256" key="2">
    <source>
        <dbReference type="ARBA" id="ARBA00008392"/>
    </source>
</evidence>
<proteinExistence type="inferred from homology"/>
<evidence type="ECO:0000256" key="6">
    <source>
        <dbReference type="ARBA" id="ARBA00023315"/>
    </source>
</evidence>
<dbReference type="InterPro" id="IPR015422">
    <property type="entry name" value="PyrdxlP-dep_Trfase_small"/>
</dbReference>
<dbReference type="FunFam" id="3.40.640.10:FF:000006">
    <property type="entry name" value="5-aminolevulinate synthase, mitochondrial"/>
    <property type="match status" value="1"/>
</dbReference>
<evidence type="ECO:0000256" key="5">
    <source>
        <dbReference type="ARBA" id="ARBA00022898"/>
    </source>
</evidence>
<dbReference type="InterPro" id="IPR001917">
    <property type="entry name" value="Aminotrans_II_pyridoxalP_BS"/>
</dbReference>
<dbReference type="GO" id="GO:0008890">
    <property type="term" value="F:glycine C-acetyltransferase activity"/>
    <property type="evidence" value="ECO:0007669"/>
    <property type="project" value="UniProtKB-EC"/>
</dbReference>
<keyword evidence="4 9" id="KW-0808">Transferase</keyword>
<dbReference type="PROSITE" id="PS00599">
    <property type="entry name" value="AA_TRANSFER_CLASS_2"/>
    <property type="match status" value="1"/>
</dbReference>
<dbReference type="NCBIfam" id="NF005394">
    <property type="entry name" value="PRK06939.1"/>
    <property type="match status" value="1"/>
</dbReference>
<dbReference type="Proteomes" id="UP000664277">
    <property type="component" value="Unassembled WGS sequence"/>
</dbReference>
<dbReference type="NCBIfam" id="TIGR01822">
    <property type="entry name" value="2am3keto_CoA"/>
    <property type="match status" value="1"/>
</dbReference>
<keyword evidence="5 7" id="KW-0663">Pyridoxal phosphate</keyword>
<dbReference type="AlphaFoldDB" id="A0A8J7PNB3"/>
<reference evidence="9" key="1">
    <citation type="submission" date="2021-02" db="EMBL/GenBank/DDBJ databases">
        <title>Genome-Resolved Metagenomics of a Microbial Community Performing Photosynthetic Biological Nutrient Removal.</title>
        <authorList>
            <person name="Mcdaniel E.A."/>
        </authorList>
    </citation>
    <scope>NUCLEOTIDE SEQUENCE</scope>
    <source>
        <strain evidence="9">UWPOB_OBS1</strain>
    </source>
</reference>
<sequence length="419" mass="45595">MSQNSTAAKKMAPKALYKSLEEELNRSKEAKTYKLEVPVDSHQGGVVQAAGRSQVMLASNNYLGLANHPRIQEAAKKGLEKYGYGLASVRFICGTQKIHLELEERIARFLGVESAILHSSCFAANEAFFAALVGSDLGMKDYRDVIYSDALNHASIIDGIRLSRIAVKTTDLRAYKHNDMEQLKAFIAEDKAKDYRLSVIATDGVFSMEGEYAPLKEFVELAKANDALLFVDESHSTGVLGATGRGTPEHCGVHGKIDVITGTLGKALGGAAGGFIAGKKVLIDYMRQKSRPYTFSNSLPPTIVCAAIEALNILEEDSALVEKLHQNTDYFRKEVQRIGFTILPGVHPIVPVMVGEASIAQDMSNLLLDEGVYVRGLWYPVVPKGEARLRVQISAAHSVEDLDRALTAFAKVGKKLGVI</sequence>
<gene>
    <name evidence="9" type="ORF">J0M35_12465</name>
</gene>
<name>A0A8J7PNB3_9BACT</name>
<dbReference type="InterPro" id="IPR004839">
    <property type="entry name" value="Aminotransferase_I/II_large"/>
</dbReference>
<evidence type="ECO:0000259" key="8">
    <source>
        <dbReference type="Pfam" id="PF00155"/>
    </source>
</evidence>
<evidence type="ECO:0000256" key="4">
    <source>
        <dbReference type="ARBA" id="ARBA00022679"/>
    </source>
</evidence>
<dbReference type="Gene3D" id="3.40.640.10">
    <property type="entry name" value="Type I PLP-dependent aspartate aminotransferase-like (Major domain)"/>
    <property type="match status" value="1"/>
</dbReference>
<dbReference type="InterPro" id="IPR011282">
    <property type="entry name" value="2am3keto_CoA_ligase"/>
</dbReference>
<dbReference type="InterPro" id="IPR015421">
    <property type="entry name" value="PyrdxlP-dep_Trfase_major"/>
</dbReference>
<dbReference type="PANTHER" id="PTHR13693">
    <property type="entry name" value="CLASS II AMINOTRANSFERASE/8-AMINO-7-OXONONANOATE SYNTHASE"/>
    <property type="match status" value="1"/>
</dbReference>
<dbReference type="SUPFAM" id="SSF53383">
    <property type="entry name" value="PLP-dependent transferases"/>
    <property type="match status" value="1"/>
</dbReference>
<evidence type="ECO:0000256" key="3">
    <source>
        <dbReference type="ARBA" id="ARBA00011738"/>
    </source>
</evidence>
<evidence type="ECO:0000313" key="9">
    <source>
        <dbReference type="EMBL" id="MBN8661172.1"/>
    </source>
</evidence>
<evidence type="ECO:0000256" key="7">
    <source>
        <dbReference type="RuleBase" id="RU003693"/>
    </source>
</evidence>
<feature type="domain" description="Aminotransferase class I/classII large" evidence="8">
    <location>
        <begin position="54"/>
        <end position="408"/>
    </location>
</feature>
<keyword evidence="6 9" id="KW-0012">Acyltransferase</keyword>
<dbReference type="Gene3D" id="3.90.1150.10">
    <property type="entry name" value="Aspartate Aminotransferase, domain 1"/>
    <property type="match status" value="1"/>
</dbReference>
<evidence type="ECO:0000256" key="1">
    <source>
        <dbReference type="ARBA" id="ARBA00001933"/>
    </source>
</evidence>
<dbReference type="InterPro" id="IPR050087">
    <property type="entry name" value="AON_synthase_class-II"/>
</dbReference>
<comment type="caution">
    <text evidence="9">The sequence shown here is derived from an EMBL/GenBank/DDBJ whole genome shotgun (WGS) entry which is preliminary data.</text>
</comment>
<dbReference type="Pfam" id="PF00155">
    <property type="entry name" value="Aminotran_1_2"/>
    <property type="match status" value="1"/>
</dbReference>
<dbReference type="PANTHER" id="PTHR13693:SF102">
    <property type="entry name" value="2-AMINO-3-KETOBUTYRATE COENZYME A LIGASE, MITOCHONDRIAL"/>
    <property type="match status" value="1"/>
</dbReference>
<dbReference type="InterPro" id="IPR015424">
    <property type="entry name" value="PyrdxlP-dep_Trfase"/>
</dbReference>
<dbReference type="GO" id="GO:0006567">
    <property type="term" value="P:L-threonine catabolic process"/>
    <property type="evidence" value="ECO:0007669"/>
    <property type="project" value="InterPro"/>
</dbReference>
<evidence type="ECO:0000313" key="10">
    <source>
        <dbReference type="Proteomes" id="UP000664277"/>
    </source>
</evidence>
<comment type="cofactor">
    <cofactor evidence="1 7">
        <name>pyridoxal 5'-phosphate</name>
        <dbReference type="ChEBI" id="CHEBI:597326"/>
    </cofactor>
</comment>
<dbReference type="GO" id="GO:0030170">
    <property type="term" value="F:pyridoxal phosphate binding"/>
    <property type="evidence" value="ECO:0007669"/>
    <property type="project" value="InterPro"/>
</dbReference>
<protein>
    <submittedName>
        <fullName evidence="9">Glycine C-acetyltransferase</fullName>
        <ecNumber evidence="9">2.3.1.29</ecNumber>
    </submittedName>
</protein>
<comment type="subunit">
    <text evidence="3">Homodimer.</text>
</comment>